<dbReference type="SUPFAM" id="SSF46894">
    <property type="entry name" value="C-terminal effector domain of the bipartite response regulators"/>
    <property type="match status" value="1"/>
</dbReference>
<keyword evidence="5" id="KW-1185">Reference proteome</keyword>
<gene>
    <name evidence="4" type="ORF">EV189_2043</name>
</gene>
<evidence type="ECO:0000259" key="3">
    <source>
        <dbReference type="PROSITE" id="PS51755"/>
    </source>
</evidence>
<dbReference type="Pfam" id="PF00486">
    <property type="entry name" value="Trans_reg_C"/>
    <property type="match status" value="1"/>
</dbReference>
<dbReference type="PROSITE" id="PS51755">
    <property type="entry name" value="OMPR_PHOB"/>
    <property type="match status" value="1"/>
</dbReference>
<dbReference type="AlphaFoldDB" id="A0A4V2F4R7"/>
<dbReference type="InterPro" id="IPR036388">
    <property type="entry name" value="WH-like_DNA-bd_sf"/>
</dbReference>
<evidence type="ECO:0000313" key="5">
    <source>
        <dbReference type="Proteomes" id="UP000293638"/>
    </source>
</evidence>
<dbReference type="OrthoDB" id="8927943at2"/>
<dbReference type="Gene3D" id="1.10.10.10">
    <property type="entry name" value="Winged helix-like DNA-binding domain superfamily/Winged helix DNA-binding domain"/>
    <property type="match status" value="1"/>
</dbReference>
<organism evidence="4 5">
    <name type="scientific">Motilibacter rhizosphaerae</name>
    <dbReference type="NCBI Taxonomy" id="598652"/>
    <lineage>
        <taxon>Bacteria</taxon>
        <taxon>Bacillati</taxon>
        <taxon>Actinomycetota</taxon>
        <taxon>Actinomycetes</taxon>
        <taxon>Motilibacterales</taxon>
        <taxon>Motilibacteraceae</taxon>
        <taxon>Motilibacter</taxon>
    </lineage>
</organism>
<dbReference type="GO" id="GO:0003677">
    <property type="term" value="F:DNA binding"/>
    <property type="evidence" value="ECO:0007669"/>
    <property type="project" value="UniProtKB-UniRule"/>
</dbReference>
<sequence length="108" mass="12099">MATETVARPVLTHEHPEVVADRATRVVTVAGRAVPDLTYLEFELLAHLLEHTGLVLTRTQLMWAVWGYDVPGGGRTVDVHVSRLRRKLGEPVRSSLVTIRRVGYVYRG</sequence>
<feature type="domain" description="OmpR/PhoB-type" evidence="3">
    <location>
        <begin position="8"/>
        <end position="108"/>
    </location>
</feature>
<dbReference type="RefSeq" id="WP_130492741.1">
    <property type="nucleotide sequence ID" value="NZ_SGXD01000002.1"/>
</dbReference>
<protein>
    <submittedName>
        <fullName evidence="4">Transcriptional regulator</fullName>
    </submittedName>
</protein>
<evidence type="ECO:0000256" key="2">
    <source>
        <dbReference type="PROSITE-ProRule" id="PRU01091"/>
    </source>
</evidence>
<dbReference type="InterPro" id="IPR016032">
    <property type="entry name" value="Sig_transdc_resp-reg_C-effctor"/>
</dbReference>
<comment type="caution">
    <text evidence="4">The sequence shown here is derived from an EMBL/GenBank/DDBJ whole genome shotgun (WGS) entry which is preliminary data.</text>
</comment>
<dbReference type="GO" id="GO:0000160">
    <property type="term" value="P:phosphorelay signal transduction system"/>
    <property type="evidence" value="ECO:0007669"/>
    <property type="project" value="InterPro"/>
</dbReference>
<keyword evidence="1 2" id="KW-0238">DNA-binding</keyword>
<accession>A0A4V2F4R7</accession>
<evidence type="ECO:0000256" key="1">
    <source>
        <dbReference type="ARBA" id="ARBA00023125"/>
    </source>
</evidence>
<dbReference type="EMBL" id="SGXD01000002">
    <property type="protein sequence ID" value="RZS90259.1"/>
    <property type="molecule type" value="Genomic_DNA"/>
</dbReference>
<proteinExistence type="predicted"/>
<reference evidence="4 5" key="1">
    <citation type="submission" date="2019-02" db="EMBL/GenBank/DDBJ databases">
        <title>Genomic Encyclopedia of Type Strains, Phase IV (KMG-IV): sequencing the most valuable type-strain genomes for metagenomic binning, comparative biology and taxonomic classification.</title>
        <authorList>
            <person name="Goeker M."/>
        </authorList>
    </citation>
    <scope>NUCLEOTIDE SEQUENCE [LARGE SCALE GENOMIC DNA]</scope>
    <source>
        <strain evidence="4 5">DSM 45622</strain>
    </source>
</reference>
<name>A0A4V2F4R7_9ACTN</name>
<dbReference type="InterPro" id="IPR001867">
    <property type="entry name" value="OmpR/PhoB-type_DNA-bd"/>
</dbReference>
<feature type="DNA-binding region" description="OmpR/PhoB-type" evidence="2">
    <location>
        <begin position="8"/>
        <end position="108"/>
    </location>
</feature>
<dbReference type="GO" id="GO:0006355">
    <property type="term" value="P:regulation of DNA-templated transcription"/>
    <property type="evidence" value="ECO:0007669"/>
    <property type="project" value="InterPro"/>
</dbReference>
<dbReference type="CDD" id="cd00383">
    <property type="entry name" value="trans_reg_C"/>
    <property type="match status" value="1"/>
</dbReference>
<dbReference type="Proteomes" id="UP000293638">
    <property type="component" value="Unassembled WGS sequence"/>
</dbReference>
<dbReference type="SMART" id="SM00862">
    <property type="entry name" value="Trans_reg_C"/>
    <property type="match status" value="1"/>
</dbReference>
<evidence type="ECO:0000313" key="4">
    <source>
        <dbReference type="EMBL" id="RZS90259.1"/>
    </source>
</evidence>